<dbReference type="Proteomes" id="UP000198599">
    <property type="component" value="Unassembled WGS sequence"/>
</dbReference>
<dbReference type="OrthoDB" id="7851201at2"/>
<sequence length="187" mass="21679">MDDVDPPAQSQFRSIEYVLRGLSKVCIDNDMPVEISSKSVQCWVKRQYDNGQNETSTGMLLRQIAKFPVLTGEKKKLRNKLKKEAARYARRGRLKRKHEWLLQNPTDVAMVWYLAEDIRIRCSTHRESGSCGNNGKFRLDKIEATIFSSLTEHLMHPTYLNILKSISKPTMQNDVNFRRHPSQIARS</sequence>
<accession>A0A1I5DZ12</accession>
<gene>
    <name evidence="1" type="ORF">SAMN04487859_11410</name>
</gene>
<proteinExistence type="predicted"/>
<dbReference type="EMBL" id="FOVP01000014">
    <property type="protein sequence ID" value="SFO04413.1"/>
    <property type="molecule type" value="Genomic_DNA"/>
</dbReference>
<keyword evidence="2" id="KW-1185">Reference proteome</keyword>
<dbReference type="RefSeq" id="WP_143076350.1">
    <property type="nucleotide sequence ID" value="NZ_FOVP01000014.1"/>
</dbReference>
<organism evidence="1 2">
    <name type="scientific">Roseovarius lutimaris</name>
    <dbReference type="NCBI Taxonomy" id="1005928"/>
    <lineage>
        <taxon>Bacteria</taxon>
        <taxon>Pseudomonadati</taxon>
        <taxon>Pseudomonadota</taxon>
        <taxon>Alphaproteobacteria</taxon>
        <taxon>Rhodobacterales</taxon>
        <taxon>Roseobacteraceae</taxon>
        <taxon>Roseovarius</taxon>
    </lineage>
</organism>
<evidence type="ECO:0000313" key="2">
    <source>
        <dbReference type="Proteomes" id="UP000198599"/>
    </source>
</evidence>
<dbReference type="AlphaFoldDB" id="A0A1I5DZ12"/>
<protein>
    <submittedName>
        <fullName evidence="1">Uncharacterized protein</fullName>
    </submittedName>
</protein>
<evidence type="ECO:0000313" key="1">
    <source>
        <dbReference type="EMBL" id="SFO04413.1"/>
    </source>
</evidence>
<reference evidence="2" key="1">
    <citation type="submission" date="2016-10" db="EMBL/GenBank/DDBJ databases">
        <authorList>
            <person name="Varghese N."/>
            <person name="Submissions S."/>
        </authorList>
    </citation>
    <scope>NUCLEOTIDE SEQUENCE [LARGE SCALE GENOMIC DNA]</scope>
    <source>
        <strain evidence="2">DSM 28463</strain>
    </source>
</reference>
<name>A0A1I5DZ12_9RHOB</name>